<reference evidence="1" key="1">
    <citation type="submission" date="2021-06" db="EMBL/GenBank/DDBJ databases">
        <authorList>
            <person name="Kallberg Y."/>
            <person name="Tangrot J."/>
            <person name="Rosling A."/>
        </authorList>
    </citation>
    <scope>NUCLEOTIDE SEQUENCE</scope>
    <source>
        <strain evidence="1">IA702</strain>
    </source>
</reference>
<protein>
    <submittedName>
        <fullName evidence="1">9734_t:CDS:1</fullName>
    </submittedName>
</protein>
<feature type="non-terminal residue" evidence="1">
    <location>
        <position position="1"/>
    </location>
</feature>
<dbReference type="Proteomes" id="UP000789572">
    <property type="component" value="Unassembled WGS sequence"/>
</dbReference>
<evidence type="ECO:0000313" key="1">
    <source>
        <dbReference type="EMBL" id="CAG8666342.1"/>
    </source>
</evidence>
<gene>
    <name evidence="1" type="ORF">POCULU_LOCUS10720</name>
</gene>
<proteinExistence type="predicted"/>
<feature type="non-terminal residue" evidence="1">
    <location>
        <position position="178"/>
    </location>
</feature>
<dbReference type="OrthoDB" id="532890at2759"/>
<evidence type="ECO:0000313" key="2">
    <source>
        <dbReference type="Proteomes" id="UP000789572"/>
    </source>
</evidence>
<name>A0A9N9EAG9_9GLOM</name>
<keyword evidence="2" id="KW-1185">Reference proteome</keyword>
<comment type="caution">
    <text evidence="1">The sequence shown here is derived from an EMBL/GenBank/DDBJ whole genome shotgun (WGS) entry which is preliminary data.</text>
</comment>
<organism evidence="1 2">
    <name type="scientific">Paraglomus occultum</name>
    <dbReference type="NCBI Taxonomy" id="144539"/>
    <lineage>
        <taxon>Eukaryota</taxon>
        <taxon>Fungi</taxon>
        <taxon>Fungi incertae sedis</taxon>
        <taxon>Mucoromycota</taxon>
        <taxon>Glomeromycotina</taxon>
        <taxon>Glomeromycetes</taxon>
        <taxon>Paraglomerales</taxon>
        <taxon>Paraglomeraceae</taxon>
        <taxon>Paraglomus</taxon>
    </lineage>
</organism>
<dbReference type="EMBL" id="CAJVPJ010006122">
    <property type="protein sequence ID" value="CAG8666342.1"/>
    <property type="molecule type" value="Genomic_DNA"/>
</dbReference>
<accession>A0A9N9EAG9</accession>
<sequence>FLMSNLDYQKWSIILEESFLQLKWGTEAKRNTYLRNLKPSYIESVVRSYQDGDTSTQRCRCRGDTTDRAIFQQKIPGSKLVIRVVVVVKTTPWTVITLYSASARRYWDKNENQEPETSTNAGAPLLVTLMTDLEIYILLQFKRFITSAVYYDDSDALYVAFTEEKPEDIAEHATWYLL</sequence>
<dbReference type="AlphaFoldDB" id="A0A9N9EAG9"/>